<dbReference type="GO" id="GO:0005634">
    <property type="term" value="C:nucleus"/>
    <property type="evidence" value="ECO:0007669"/>
    <property type="project" value="TreeGrafter"/>
</dbReference>
<organism evidence="3 4">
    <name type="scientific">Armillaria novae-zelandiae</name>
    <dbReference type="NCBI Taxonomy" id="153914"/>
    <lineage>
        <taxon>Eukaryota</taxon>
        <taxon>Fungi</taxon>
        <taxon>Dikarya</taxon>
        <taxon>Basidiomycota</taxon>
        <taxon>Agaricomycotina</taxon>
        <taxon>Agaricomycetes</taxon>
        <taxon>Agaricomycetidae</taxon>
        <taxon>Agaricales</taxon>
        <taxon>Marasmiineae</taxon>
        <taxon>Physalacriaceae</taxon>
        <taxon>Armillaria</taxon>
    </lineage>
</organism>
<feature type="domain" description="Gfd2/YDR514C-like C-terminal" evidence="2">
    <location>
        <begin position="162"/>
        <end position="343"/>
    </location>
</feature>
<keyword evidence="4" id="KW-1185">Reference proteome</keyword>
<evidence type="ECO:0000259" key="2">
    <source>
        <dbReference type="Pfam" id="PF21762"/>
    </source>
</evidence>
<gene>
    <name evidence="3" type="ORF">IW261DRAFT_1556062</name>
</gene>
<accession>A0AA39PUP2</accession>
<evidence type="ECO:0000256" key="1">
    <source>
        <dbReference type="SAM" id="MobiDB-lite"/>
    </source>
</evidence>
<dbReference type="PANTHER" id="PTHR28083">
    <property type="entry name" value="GOOD FOR FULL DBP5 ACTIVITY PROTEIN 2"/>
    <property type="match status" value="1"/>
</dbReference>
<protein>
    <recommendedName>
        <fullName evidence="2">Gfd2/YDR514C-like C-terminal domain-containing protein</fullName>
    </recommendedName>
</protein>
<dbReference type="Pfam" id="PF21762">
    <property type="entry name" value="DEDDh_C"/>
    <property type="match status" value="1"/>
</dbReference>
<dbReference type="GO" id="GO:0003676">
    <property type="term" value="F:nucleic acid binding"/>
    <property type="evidence" value="ECO:0007669"/>
    <property type="project" value="InterPro"/>
</dbReference>
<proteinExistence type="predicted"/>
<dbReference type="InterPro" id="IPR012337">
    <property type="entry name" value="RNaseH-like_sf"/>
</dbReference>
<dbReference type="InterPro" id="IPR048519">
    <property type="entry name" value="Gfd2/YDR514C-like_C"/>
</dbReference>
<dbReference type="SUPFAM" id="SSF53098">
    <property type="entry name" value="Ribonuclease H-like"/>
    <property type="match status" value="1"/>
</dbReference>
<comment type="caution">
    <text evidence="3">The sequence shown here is derived from an EMBL/GenBank/DDBJ whole genome shotgun (WGS) entry which is preliminary data.</text>
</comment>
<dbReference type="InterPro" id="IPR040151">
    <property type="entry name" value="Gfd2/YDR514C-like"/>
</dbReference>
<dbReference type="AlphaFoldDB" id="A0AA39PUP2"/>
<feature type="compositionally biased region" description="Acidic residues" evidence="1">
    <location>
        <begin position="372"/>
        <end position="384"/>
    </location>
</feature>
<dbReference type="Proteomes" id="UP001175227">
    <property type="component" value="Unassembled WGS sequence"/>
</dbReference>
<dbReference type="PANTHER" id="PTHR28083:SF1">
    <property type="entry name" value="GOOD FOR FULL DBP5 ACTIVITY PROTEIN 2"/>
    <property type="match status" value="1"/>
</dbReference>
<dbReference type="EMBL" id="JAUEPR010000001">
    <property type="protein sequence ID" value="KAK0490900.1"/>
    <property type="molecule type" value="Genomic_DNA"/>
</dbReference>
<name>A0AA39PUP2_9AGAR</name>
<evidence type="ECO:0000313" key="4">
    <source>
        <dbReference type="Proteomes" id="UP001175227"/>
    </source>
</evidence>
<dbReference type="InterPro" id="IPR036397">
    <property type="entry name" value="RNaseH_sf"/>
</dbReference>
<evidence type="ECO:0000313" key="3">
    <source>
        <dbReference type="EMBL" id="KAK0490900.1"/>
    </source>
</evidence>
<sequence>MSPEVLTGGYYRYTDIWFQWAEQDPSYGPQLKAMFAHDSLVSPDHPLHIEGVNGVQLYMGQLSNGESRILFSSKQVEYARYWLHAMKLTENLVPLPYSNCLLMKADLQTVSPAIYETGGALKLAHKNMDKFNKKLKGSNPLLMSRRLAFERVRTFWAKNKGVWCAIDFEAWEREHTMITEFGWSIIRWENGKEVEDHGHLQIKEALGYRNGTYVADNRMNYDFGESQVISKKQLPEYIAEMIQDLAQYGPIFLVFHDNSQDIKYLQQIKAPIDGYSHILPDAIPDAGIFVVDTADLFGALLGEDSPGNKRGLDTMCHHLKVTTKHLHNAGNDAYYTLAALKVMATGDPLDTQREQRWPNHTGPRGGVKVEFAPEEEDSDSDFYA</sequence>
<feature type="region of interest" description="Disordered" evidence="1">
    <location>
        <begin position="351"/>
        <end position="384"/>
    </location>
</feature>
<reference evidence="3" key="1">
    <citation type="submission" date="2023-06" db="EMBL/GenBank/DDBJ databases">
        <authorList>
            <consortium name="Lawrence Berkeley National Laboratory"/>
            <person name="Ahrendt S."/>
            <person name="Sahu N."/>
            <person name="Indic B."/>
            <person name="Wong-Bajracharya J."/>
            <person name="Merenyi Z."/>
            <person name="Ke H.-M."/>
            <person name="Monk M."/>
            <person name="Kocsube S."/>
            <person name="Drula E."/>
            <person name="Lipzen A."/>
            <person name="Balint B."/>
            <person name="Henrissat B."/>
            <person name="Andreopoulos B."/>
            <person name="Martin F.M."/>
            <person name="Harder C.B."/>
            <person name="Rigling D."/>
            <person name="Ford K.L."/>
            <person name="Foster G.D."/>
            <person name="Pangilinan J."/>
            <person name="Papanicolaou A."/>
            <person name="Barry K."/>
            <person name="LaButti K."/>
            <person name="Viragh M."/>
            <person name="Koriabine M."/>
            <person name="Yan M."/>
            <person name="Riley R."/>
            <person name="Champramary S."/>
            <person name="Plett K.L."/>
            <person name="Tsai I.J."/>
            <person name="Slot J."/>
            <person name="Sipos G."/>
            <person name="Plett J."/>
            <person name="Nagy L.G."/>
            <person name="Grigoriev I.V."/>
        </authorList>
    </citation>
    <scope>NUCLEOTIDE SEQUENCE</scope>
    <source>
        <strain evidence="3">ICMP 16352</strain>
    </source>
</reference>
<dbReference type="Gene3D" id="3.30.420.10">
    <property type="entry name" value="Ribonuclease H-like superfamily/Ribonuclease H"/>
    <property type="match status" value="1"/>
</dbReference>